<organism evidence="1 2">
    <name type="scientific">Canavalia gladiata</name>
    <name type="common">Sword bean</name>
    <name type="synonym">Dolichos gladiatus</name>
    <dbReference type="NCBI Taxonomy" id="3824"/>
    <lineage>
        <taxon>Eukaryota</taxon>
        <taxon>Viridiplantae</taxon>
        <taxon>Streptophyta</taxon>
        <taxon>Embryophyta</taxon>
        <taxon>Tracheophyta</taxon>
        <taxon>Spermatophyta</taxon>
        <taxon>Magnoliopsida</taxon>
        <taxon>eudicotyledons</taxon>
        <taxon>Gunneridae</taxon>
        <taxon>Pentapetalae</taxon>
        <taxon>rosids</taxon>
        <taxon>fabids</taxon>
        <taxon>Fabales</taxon>
        <taxon>Fabaceae</taxon>
        <taxon>Papilionoideae</taxon>
        <taxon>50 kb inversion clade</taxon>
        <taxon>NPAAA clade</taxon>
        <taxon>indigoferoid/millettioid clade</taxon>
        <taxon>Phaseoleae</taxon>
        <taxon>Canavalia</taxon>
    </lineage>
</organism>
<sequence>MLNKACTVSYNLLAFALVIDPVEIVIERLSTLQVVVDQVASQSDASVAVLVTLQLQKQIVLSEQNALGILLGLVGGGAESATISEKRDETME</sequence>
<protein>
    <submittedName>
        <fullName evidence="1">Uncharacterized protein</fullName>
    </submittedName>
</protein>
<gene>
    <name evidence="1" type="ORF">VNO77_02794</name>
</gene>
<keyword evidence="2" id="KW-1185">Reference proteome</keyword>
<reference evidence="1 2" key="1">
    <citation type="submission" date="2024-01" db="EMBL/GenBank/DDBJ databases">
        <title>The genomes of 5 underutilized Papilionoideae crops provide insights into root nodulation and disease resistanc.</title>
        <authorList>
            <person name="Jiang F."/>
        </authorList>
    </citation>
    <scope>NUCLEOTIDE SEQUENCE [LARGE SCALE GENOMIC DNA]</scope>
    <source>
        <strain evidence="1">LVBAO_FW01</strain>
        <tissue evidence="1">Leaves</tissue>
    </source>
</reference>
<accession>A0AAN9MUE3</accession>
<name>A0AAN9MUE3_CANGL</name>
<proteinExistence type="predicted"/>
<evidence type="ECO:0000313" key="1">
    <source>
        <dbReference type="EMBL" id="KAK7360781.1"/>
    </source>
</evidence>
<evidence type="ECO:0000313" key="2">
    <source>
        <dbReference type="Proteomes" id="UP001367508"/>
    </source>
</evidence>
<dbReference type="AlphaFoldDB" id="A0AAN9MUE3"/>
<comment type="caution">
    <text evidence="1">The sequence shown here is derived from an EMBL/GenBank/DDBJ whole genome shotgun (WGS) entry which is preliminary data.</text>
</comment>
<dbReference type="Proteomes" id="UP001367508">
    <property type="component" value="Unassembled WGS sequence"/>
</dbReference>
<dbReference type="EMBL" id="JAYMYQ010000001">
    <property type="protein sequence ID" value="KAK7360781.1"/>
    <property type="molecule type" value="Genomic_DNA"/>
</dbReference>